<accession>A0A108T2N3</accession>
<dbReference type="RefSeq" id="WP_007218991.1">
    <property type="nucleotide sequence ID" value="NZ_CABMLT010000031.1"/>
</dbReference>
<dbReference type="CDD" id="cd00063">
    <property type="entry name" value="FN3"/>
    <property type="match status" value="1"/>
</dbReference>
<feature type="compositionally biased region" description="Acidic residues" evidence="1">
    <location>
        <begin position="455"/>
        <end position="467"/>
    </location>
</feature>
<reference evidence="2 3" key="1">
    <citation type="journal article" date="2019" name="Nat. Med.">
        <title>A library of human gut bacterial isolates paired with longitudinal multiomics data enables mechanistic microbiome research.</title>
        <authorList>
            <person name="Poyet M."/>
            <person name="Groussin M."/>
            <person name="Gibbons S.M."/>
            <person name="Avila-Pacheco J."/>
            <person name="Jiang X."/>
            <person name="Kearney S.M."/>
            <person name="Perrotta A.R."/>
            <person name="Berdy B."/>
            <person name="Zhao S."/>
            <person name="Lieberman T.D."/>
            <person name="Swanson P.K."/>
            <person name="Smith M."/>
            <person name="Roesemann S."/>
            <person name="Alexander J.E."/>
            <person name="Rich S.A."/>
            <person name="Livny J."/>
            <person name="Vlamakis H."/>
            <person name="Clish C."/>
            <person name="Bullock K."/>
            <person name="Deik A."/>
            <person name="Scott J."/>
            <person name="Pierce K.A."/>
            <person name="Xavier R.J."/>
            <person name="Alm E.J."/>
        </authorList>
    </citation>
    <scope>NUCLEOTIDE SEQUENCE [LARGE SCALE GENOMIC DNA]</scope>
    <source>
        <strain evidence="2 3">BIOML-A6</strain>
    </source>
</reference>
<evidence type="ECO:0000313" key="3">
    <source>
        <dbReference type="Proteomes" id="UP000448877"/>
    </source>
</evidence>
<dbReference type="GeneID" id="66307051"/>
<evidence type="ECO:0000313" key="2">
    <source>
        <dbReference type="EMBL" id="KAA5423321.1"/>
    </source>
</evidence>
<dbReference type="AlphaFoldDB" id="A0A108T2N3"/>
<evidence type="ECO:0000256" key="1">
    <source>
        <dbReference type="SAM" id="MobiDB-lite"/>
    </source>
</evidence>
<dbReference type="InterPro" id="IPR036116">
    <property type="entry name" value="FN3_sf"/>
</dbReference>
<organism evidence="2 3">
    <name type="scientific">Bacteroides cellulosilyticus</name>
    <dbReference type="NCBI Taxonomy" id="246787"/>
    <lineage>
        <taxon>Bacteria</taxon>
        <taxon>Pseudomonadati</taxon>
        <taxon>Bacteroidota</taxon>
        <taxon>Bacteroidia</taxon>
        <taxon>Bacteroidales</taxon>
        <taxon>Bacteroidaceae</taxon>
        <taxon>Bacteroides</taxon>
    </lineage>
</organism>
<dbReference type="EMBL" id="VVYV01000002">
    <property type="protein sequence ID" value="KAA5423321.1"/>
    <property type="molecule type" value="Genomic_DNA"/>
</dbReference>
<proteinExistence type="predicted"/>
<dbReference type="SUPFAM" id="SSF49265">
    <property type="entry name" value="Fibronectin type III"/>
    <property type="match status" value="2"/>
</dbReference>
<feature type="region of interest" description="Disordered" evidence="1">
    <location>
        <begin position="439"/>
        <end position="467"/>
    </location>
</feature>
<dbReference type="InterPro" id="IPR003961">
    <property type="entry name" value="FN3_dom"/>
</dbReference>
<comment type="caution">
    <text evidence="2">The sequence shown here is derived from an EMBL/GenBank/DDBJ whole genome shotgun (WGS) entry which is preliminary data.</text>
</comment>
<name>A0A108T2N3_9BACE</name>
<gene>
    <name evidence="2" type="ORF">F2Y81_01750</name>
</gene>
<sequence>MKRNIIVGIACICCTLTGCGEYPGPHTFAPDIQNGEAYNIYRYGATIDGIFTKPDVDAGSVDKCGILLSRYPSMAEADTIEAETVESGNKFTLHLRELESDTHYYYQTFAANKFSFLASERPDEFQTRKECPPVFDEIRIEEQDCKSLVLLVPIVDNGTNGGLFAKGFCYKLTASDNDLPYEDKDSKDTQIIETGNPQELRARITNLRPGRKYVIRPYGINSVDIGYGPALSISMEETLIPIMSTVTALPYGNIPTVQAEAWLLAAGESAIAEMGFCWDINVDPTVKGLHKAVAFKDENEPIVSLIDLKPNTTYYMRAYATNVNGQTGYGEACIVRLEGEYKLSLSDIIVESCTARSFSVSSSILSPNVGGGVTIEGQGFCYSDVTTPVVNGENTVTVPVDKIVDGVFGITVGNLVPATEYAVRAYLQTSEGVIYSNTATIRTQEEPKPGGGINDWDDQEEEGGTLE</sequence>
<dbReference type="PROSITE" id="PS51257">
    <property type="entry name" value="PROKAR_LIPOPROTEIN"/>
    <property type="match status" value="1"/>
</dbReference>
<dbReference type="Proteomes" id="UP000448877">
    <property type="component" value="Unassembled WGS sequence"/>
</dbReference>
<protein>
    <recommendedName>
        <fullName evidence="4">Fibronectin type III domain-containing protein</fullName>
    </recommendedName>
</protein>
<evidence type="ECO:0008006" key="4">
    <source>
        <dbReference type="Google" id="ProtNLM"/>
    </source>
</evidence>